<reference evidence="2" key="1">
    <citation type="submission" date="2017-01" db="EMBL/GenBank/DDBJ databases">
        <authorList>
            <person name="Varghese N."/>
            <person name="Submissions S."/>
        </authorList>
    </citation>
    <scope>NUCLEOTIDE SEQUENCE [LARGE SCALE GENOMIC DNA]</scope>
    <source>
        <strain evidence="2">DSM 24913</strain>
    </source>
</reference>
<dbReference type="PANTHER" id="PTHR42877:SF4">
    <property type="entry name" value="FAD_NAD(P)-BINDING DOMAIN-CONTAINING PROTEIN-RELATED"/>
    <property type="match status" value="1"/>
</dbReference>
<gene>
    <name evidence="1" type="ORF">SAMN05421686_1122</name>
</gene>
<sequence>MAALWASSLACGKGLSNIERSNRTQFSLQPNSGLELILNLRKNVQDEFNREIQERMKSTVWAQGCTSWYQTDTGKNTNNWPGSTLEYRKRTRRLNLVHYAT</sequence>
<dbReference type="AlphaFoldDB" id="A0A1N7PXD5"/>
<organism evidence="1 2">
    <name type="scientific">Thalassolituus maritimus</name>
    <dbReference type="NCBI Taxonomy" id="484498"/>
    <lineage>
        <taxon>Bacteria</taxon>
        <taxon>Pseudomonadati</taxon>
        <taxon>Pseudomonadota</taxon>
        <taxon>Gammaproteobacteria</taxon>
        <taxon>Oceanospirillales</taxon>
        <taxon>Oceanospirillaceae</taxon>
        <taxon>Thalassolituus</taxon>
    </lineage>
</organism>
<dbReference type="InterPro" id="IPR051209">
    <property type="entry name" value="FAD-bind_Monooxygenase_sf"/>
</dbReference>
<evidence type="ECO:0000313" key="2">
    <source>
        <dbReference type="Proteomes" id="UP000185639"/>
    </source>
</evidence>
<accession>A0A1N7PXD5</accession>
<evidence type="ECO:0000313" key="1">
    <source>
        <dbReference type="EMBL" id="SIT15256.1"/>
    </source>
</evidence>
<name>A0A1N7PXD5_9GAMM</name>
<dbReference type="Gene3D" id="3.50.50.60">
    <property type="entry name" value="FAD/NAD(P)-binding domain"/>
    <property type="match status" value="1"/>
</dbReference>
<protein>
    <submittedName>
        <fullName evidence="1">Uncharacterized protein</fullName>
    </submittedName>
</protein>
<dbReference type="PANTHER" id="PTHR42877">
    <property type="entry name" value="L-ORNITHINE N(5)-MONOOXYGENASE-RELATED"/>
    <property type="match status" value="1"/>
</dbReference>
<dbReference type="STRING" id="484498.SAMN05421686_1122"/>
<proteinExistence type="predicted"/>
<dbReference type="Proteomes" id="UP000185639">
    <property type="component" value="Unassembled WGS sequence"/>
</dbReference>
<keyword evidence="2" id="KW-1185">Reference proteome</keyword>
<dbReference type="InterPro" id="IPR036188">
    <property type="entry name" value="FAD/NAD-bd_sf"/>
</dbReference>
<dbReference type="EMBL" id="FTOH01000012">
    <property type="protein sequence ID" value="SIT15256.1"/>
    <property type="molecule type" value="Genomic_DNA"/>
</dbReference>